<organism evidence="1 2">
    <name type="scientific">Croceicoccus naphthovorans</name>
    <dbReference type="NCBI Taxonomy" id="1348774"/>
    <lineage>
        <taxon>Bacteria</taxon>
        <taxon>Pseudomonadati</taxon>
        <taxon>Pseudomonadota</taxon>
        <taxon>Alphaproteobacteria</taxon>
        <taxon>Sphingomonadales</taxon>
        <taxon>Erythrobacteraceae</taxon>
        <taxon>Croceicoccus</taxon>
    </lineage>
</organism>
<dbReference type="InterPro" id="IPR009683">
    <property type="entry name" value="Extensin-like_C"/>
</dbReference>
<dbReference type="AlphaFoldDB" id="A0A0G3XGJ0"/>
<keyword evidence="2" id="KW-1185">Reference proteome</keyword>
<reference evidence="1 2" key="1">
    <citation type="submission" date="2015-06" db="EMBL/GenBank/DDBJ databases">
        <authorList>
            <person name="Zeng Y."/>
            <person name="Huang Y."/>
        </authorList>
    </citation>
    <scope>NUCLEOTIDE SEQUENCE [LARGE SCALE GENOMIC DNA]</scope>
    <source>
        <strain evidence="1 2">PQ-2</strain>
    </source>
</reference>
<dbReference type="EMBL" id="CP011770">
    <property type="protein sequence ID" value="AKM09746.1"/>
    <property type="molecule type" value="Genomic_DNA"/>
</dbReference>
<accession>A0A0G3XGJ0</accession>
<dbReference type="Pfam" id="PF06904">
    <property type="entry name" value="Extensin-like_C"/>
    <property type="match status" value="1"/>
</dbReference>
<evidence type="ECO:0000313" key="1">
    <source>
        <dbReference type="EMBL" id="AKM09746.1"/>
    </source>
</evidence>
<dbReference type="Proteomes" id="UP000035287">
    <property type="component" value="Chromosome"/>
</dbReference>
<dbReference type="KEGG" id="cna:AB433_06735"/>
<dbReference type="RefSeq" id="WP_047820431.1">
    <property type="nucleotide sequence ID" value="NZ_CP011770.1"/>
</dbReference>
<sequence>MMFRFAKLPTRPFRFDYAIVAALLIGGAVLYGLDWLARHPEHDPRAPLTIGQKEGWATGEKLTSLRDGGPDCRAVLERSGIAFDELQPVGQDACLREDRLIPDADPELGLSFTPARADATCGVHAGLAWWLEHRVQPAAEELLGSRVVRISQLGTANCRRVNGASTGRWSEHATGNAIDIAGFELADGRTVSVLRDWDAGDETAAFLRAARDGACDVFGTTLSPDYNALHADHFHLDQAQRGFGGYCR</sequence>
<dbReference type="PATRIC" id="fig|1348774.3.peg.1410"/>
<evidence type="ECO:0000313" key="2">
    <source>
        <dbReference type="Proteomes" id="UP000035287"/>
    </source>
</evidence>
<name>A0A0G3XGJ0_9SPHN</name>
<dbReference type="STRING" id="1348774.AB433_06735"/>
<proteinExistence type="predicted"/>
<protein>
    <submittedName>
        <fullName evidence="1">Uncharacterized protein</fullName>
    </submittedName>
</protein>
<gene>
    <name evidence="1" type="ORF">AB433_06735</name>
</gene>